<evidence type="ECO:0000256" key="6">
    <source>
        <dbReference type="ARBA" id="ARBA00022833"/>
    </source>
</evidence>
<accession>A0A1X7UM00</accession>
<dbReference type="SUPFAM" id="SSF49599">
    <property type="entry name" value="TRAF domain-like"/>
    <property type="match status" value="2"/>
</dbReference>
<evidence type="ECO:0000256" key="3">
    <source>
        <dbReference type="ARBA" id="ARBA00022723"/>
    </source>
</evidence>
<dbReference type="EnsemblMetazoa" id="Aqu2.1.28529_001">
    <property type="protein sequence ID" value="Aqu2.1.28529_001"/>
    <property type="gene ID" value="Aqu2.1.28529"/>
</dbReference>
<feature type="zinc finger region" description="TRAF-type" evidence="7">
    <location>
        <begin position="108"/>
        <end position="161"/>
    </location>
</feature>
<keyword evidence="3 7" id="KW-0479">Metal-binding</keyword>
<protein>
    <recommendedName>
        <fullName evidence="12">RING-type domain-containing protein</fullName>
    </recommendedName>
</protein>
<dbReference type="Gene3D" id="3.30.40.10">
    <property type="entry name" value="Zinc/RING finger domain, C3HC4 (zinc finger)"/>
    <property type="match status" value="1"/>
</dbReference>
<reference evidence="11" key="1">
    <citation type="submission" date="2017-05" db="UniProtKB">
        <authorList>
            <consortium name="EnsemblMetazoa"/>
        </authorList>
    </citation>
    <scope>IDENTIFICATION</scope>
</reference>
<sequence>MAEGEERETGKRKKLRYDFLESPSIKFFCSLCHDILFDPQLSTCCRVSYCEPCIKQLKINEEPCPVCSDKRFPIRPDPGLKEELDALRVHCINNGCHWTGRVKDLEQHLNTLTGDCGYALVSCRYNCGMTFIRKDATKHVCNDSNSTEMHLVCPCTAIGCTSFNNERRRGYSLSRHISDNMEGHLQLLTRYAQSLKEREDAVLMRESNVERVIEEGLREKDGEIAELKESVKELAVLLETKENEILDLNKDVKAFKRASTMLTEERSVQQKAKYNTFERHFIMKDFNLYYQPNAGKLVWNSDPFYTHDKGYKMSFSVDVVFGSLRVSLYLLRGEYDEYLLWPLQGSINILLLNQLNNRNHYTFNFIYDDNTLEEIGNRVKPGRIKSDKNVSASQKLSYDNLLMSSARNVCYLKNNSLVFTVSYINLK</sequence>
<dbReference type="InterPro" id="IPR013083">
    <property type="entry name" value="Znf_RING/FYVE/PHD"/>
</dbReference>
<evidence type="ECO:0000256" key="7">
    <source>
        <dbReference type="PROSITE-ProRule" id="PRU00207"/>
    </source>
</evidence>
<dbReference type="eggNOG" id="KOG0297">
    <property type="taxonomic scope" value="Eukaryota"/>
</dbReference>
<evidence type="ECO:0000259" key="9">
    <source>
        <dbReference type="PROSITE" id="PS50089"/>
    </source>
</evidence>
<feature type="domain" description="TRAF-type" evidence="10">
    <location>
        <begin position="108"/>
        <end position="161"/>
    </location>
</feature>
<evidence type="ECO:0000256" key="8">
    <source>
        <dbReference type="SAM" id="Coils"/>
    </source>
</evidence>
<dbReference type="GO" id="GO:0005737">
    <property type="term" value="C:cytoplasm"/>
    <property type="evidence" value="ECO:0007669"/>
    <property type="project" value="UniProtKB-SubCell"/>
</dbReference>
<evidence type="ECO:0000256" key="4">
    <source>
        <dbReference type="ARBA" id="ARBA00022737"/>
    </source>
</evidence>
<feature type="domain" description="RING-type" evidence="9">
    <location>
        <begin position="29"/>
        <end position="68"/>
    </location>
</feature>
<keyword evidence="5 7" id="KW-0863">Zinc-finger</keyword>
<name>A0A1X7UM00_AMPQE</name>
<dbReference type="OMA" id="CISVEIG"/>
<organism evidence="11">
    <name type="scientific">Amphimedon queenslandica</name>
    <name type="common">Sponge</name>
    <dbReference type="NCBI Taxonomy" id="400682"/>
    <lineage>
        <taxon>Eukaryota</taxon>
        <taxon>Metazoa</taxon>
        <taxon>Porifera</taxon>
        <taxon>Demospongiae</taxon>
        <taxon>Heteroscleromorpha</taxon>
        <taxon>Haplosclerida</taxon>
        <taxon>Niphatidae</taxon>
        <taxon>Amphimedon</taxon>
    </lineage>
</organism>
<keyword evidence="2" id="KW-0963">Cytoplasm</keyword>
<dbReference type="Gene3D" id="2.60.210.10">
    <property type="entry name" value="Apoptosis, Tumor Necrosis Factor Receptor Associated Protein 2, Chain A"/>
    <property type="match status" value="1"/>
</dbReference>
<dbReference type="PROSITE" id="PS50089">
    <property type="entry name" value="ZF_RING_2"/>
    <property type="match status" value="1"/>
</dbReference>
<dbReference type="Pfam" id="PF21355">
    <property type="entry name" value="TRAF-mep_MATH"/>
    <property type="match status" value="1"/>
</dbReference>
<dbReference type="InterPro" id="IPR001841">
    <property type="entry name" value="Znf_RING"/>
</dbReference>
<evidence type="ECO:0000259" key="10">
    <source>
        <dbReference type="PROSITE" id="PS50145"/>
    </source>
</evidence>
<keyword evidence="4" id="KW-0677">Repeat</keyword>
<dbReference type="InterPro" id="IPR001293">
    <property type="entry name" value="Znf_TRAF"/>
</dbReference>
<evidence type="ECO:0008006" key="12">
    <source>
        <dbReference type="Google" id="ProtNLM"/>
    </source>
</evidence>
<comment type="subcellular location">
    <subcellularLocation>
        <location evidence="1">Cytoplasm</location>
    </subcellularLocation>
</comment>
<keyword evidence="8" id="KW-0175">Coiled coil</keyword>
<dbReference type="OrthoDB" id="10051587at2759"/>
<dbReference type="AlphaFoldDB" id="A0A1X7UM00"/>
<keyword evidence="6 7" id="KW-0862">Zinc</keyword>
<dbReference type="SUPFAM" id="SSF57850">
    <property type="entry name" value="RING/U-box"/>
    <property type="match status" value="1"/>
</dbReference>
<dbReference type="InterPro" id="IPR049342">
    <property type="entry name" value="TRAF1-6_MATH_dom"/>
</dbReference>
<dbReference type="PROSITE" id="PS50145">
    <property type="entry name" value="ZF_TRAF"/>
    <property type="match status" value="1"/>
</dbReference>
<dbReference type="GO" id="GO:0043122">
    <property type="term" value="P:regulation of canonical NF-kappaB signal transduction"/>
    <property type="evidence" value="ECO:0007669"/>
    <property type="project" value="TreeGrafter"/>
</dbReference>
<evidence type="ECO:0000313" key="11">
    <source>
        <dbReference type="EnsemblMetazoa" id="Aqu2.1.28529_001"/>
    </source>
</evidence>
<feature type="coiled-coil region" evidence="8">
    <location>
        <begin position="217"/>
        <end position="258"/>
    </location>
</feature>
<dbReference type="InParanoid" id="A0A1X7UM00"/>
<dbReference type="PANTHER" id="PTHR10131:SF157">
    <property type="entry name" value="RECEPTOR-ASSOCIATED FACTOR, PUTATIVE-RELATED"/>
    <property type="match status" value="1"/>
</dbReference>
<dbReference type="InterPro" id="IPR008974">
    <property type="entry name" value="TRAF-like"/>
</dbReference>
<proteinExistence type="predicted"/>
<evidence type="ECO:0000256" key="1">
    <source>
        <dbReference type="ARBA" id="ARBA00004496"/>
    </source>
</evidence>
<evidence type="ECO:0000256" key="5">
    <source>
        <dbReference type="ARBA" id="ARBA00022771"/>
    </source>
</evidence>
<evidence type="ECO:0000256" key="2">
    <source>
        <dbReference type="ARBA" id="ARBA00022490"/>
    </source>
</evidence>
<dbReference type="PANTHER" id="PTHR10131">
    <property type="entry name" value="TNF RECEPTOR ASSOCIATED FACTOR"/>
    <property type="match status" value="1"/>
</dbReference>
<dbReference type="GO" id="GO:0008270">
    <property type="term" value="F:zinc ion binding"/>
    <property type="evidence" value="ECO:0007669"/>
    <property type="project" value="UniProtKB-KW"/>
</dbReference>